<dbReference type="GO" id="GO:0016301">
    <property type="term" value="F:kinase activity"/>
    <property type="evidence" value="ECO:0007669"/>
    <property type="project" value="UniProtKB-KW"/>
</dbReference>
<reference evidence="1 2" key="1">
    <citation type="submission" date="2019-09" db="EMBL/GenBank/DDBJ databases">
        <title>Bird 10,000 Genomes (B10K) Project - Family phase.</title>
        <authorList>
            <person name="Zhang G."/>
        </authorList>
    </citation>
    <scope>NUCLEOTIDE SEQUENCE [LARGE SCALE GENOMIC DNA]</scope>
    <source>
        <strain evidence="1">B10K-DU-002-08</strain>
        <tissue evidence="1">Muscle</tissue>
    </source>
</reference>
<organism evidence="1 2">
    <name type="scientific">Sinosuthora webbiana</name>
    <dbReference type="NCBI Taxonomy" id="337173"/>
    <lineage>
        <taxon>Eukaryota</taxon>
        <taxon>Metazoa</taxon>
        <taxon>Chordata</taxon>
        <taxon>Craniata</taxon>
        <taxon>Vertebrata</taxon>
        <taxon>Euteleostomi</taxon>
        <taxon>Archelosauria</taxon>
        <taxon>Archosauria</taxon>
        <taxon>Dinosauria</taxon>
        <taxon>Saurischia</taxon>
        <taxon>Theropoda</taxon>
        <taxon>Coelurosauria</taxon>
        <taxon>Aves</taxon>
        <taxon>Neognathae</taxon>
        <taxon>Neoaves</taxon>
        <taxon>Telluraves</taxon>
        <taxon>Australaves</taxon>
        <taxon>Passeriformes</taxon>
        <taxon>Sylvioidea</taxon>
        <taxon>Sylviidae</taxon>
        <taxon>Sinosuthora</taxon>
    </lineage>
</organism>
<keyword evidence="1" id="KW-0418">Kinase</keyword>
<dbReference type="AlphaFoldDB" id="A0A7K4TNZ3"/>
<feature type="non-terminal residue" evidence="1">
    <location>
        <position position="99"/>
    </location>
</feature>
<comment type="caution">
    <text evidence="1">The sequence shown here is derived from an EMBL/GenBank/DDBJ whole genome shotgun (WGS) entry which is preliminary data.</text>
</comment>
<evidence type="ECO:0000313" key="2">
    <source>
        <dbReference type="Proteomes" id="UP000580691"/>
    </source>
</evidence>
<dbReference type="Proteomes" id="UP000580691">
    <property type="component" value="Unassembled WGS sequence"/>
</dbReference>
<evidence type="ECO:0000313" key="1">
    <source>
        <dbReference type="EMBL" id="NWQ99805.1"/>
    </source>
</evidence>
<dbReference type="EMBL" id="VXBN01001278">
    <property type="protein sequence ID" value="NWQ99805.1"/>
    <property type="molecule type" value="Genomic_DNA"/>
</dbReference>
<keyword evidence="1" id="KW-0808">Transferase</keyword>
<dbReference type="Gene3D" id="3.30.200.20">
    <property type="entry name" value="Phosphorylase Kinase, domain 1"/>
    <property type="match status" value="1"/>
</dbReference>
<protein>
    <submittedName>
        <fullName evidence="1">PIM1 kinase</fullName>
    </submittedName>
</protein>
<dbReference type="OrthoDB" id="10252171at2759"/>
<keyword evidence="2" id="KW-1185">Reference proteome</keyword>
<accession>A0A7K4TNZ3</accession>
<gene>
    <name evidence="1" type="primary">Pim1_0</name>
    <name evidence="1" type="ORF">SINWEB_R06158</name>
</gene>
<name>A0A7K4TNZ3_9SYLV</name>
<proteinExistence type="predicted"/>
<feature type="non-terminal residue" evidence="1">
    <location>
        <position position="1"/>
    </location>
</feature>
<sequence length="99" mass="10706">AGKEQEALQEQQQLGWLLGRSGFSSSYSGTCRADSTPVADPWHGFSPTDGIVVLPQPNSTCASLGIELLDKVSTGLHGVVQLLDWFELLNNFLLVVEHP</sequence>